<dbReference type="EMBL" id="LWDD02000238">
    <property type="protein sequence ID" value="KAE8262439.1"/>
    <property type="molecule type" value="Genomic_DNA"/>
</dbReference>
<name>A0A177UHT0_9BASI</name>
<evidence type="ECO:0000313" key="7">
    <source>
        <dbReference type="Proteomes" id="UP000836402"/>
    </source>
</evidence>
<feature type="domain" description="DUF3533" evidence="3">
    <location>
        <begin position="76"/>
        <end position="450"/>
    </location>
</feature>
<dbReference type="InterPro" id="IPR053001">
    <property type="entry name" value="MNNG_permease-like"/>
</dbReference>
<evidence type="ECO:0000256" key="1">
    <source>
        <dbReference type="SAM" id="MobiDB-lite"/>
    </source>
</evidence>
<sequence length="476" mass="52936">MNPTEDQRSSRTESVSPHRTEHDQPSRPSSNVDPEKNAVPDQSTEDDSHPQLYNFWAPELAQERKTYLAGIAKLTFLIILLIWGIMAVYWGSLWKANTKTGELEAWIINRDSAGGTIGNTTISALLESKLNNEFKHLNWQVIDPAQYPTAADVQHAVAVDEKAWMAVEITQDVTARLFTARANGDASWSSQGQVMMYYSEARSNTAVPGYVLSPTQQLLTMTFSRLASQLAADYLTQIAGNATAVSALARAPQTIANPIVATPENLRPFNQPVATAPTFVGLIYIVILALNVTLGNFGMRQAIQSKLKISSLIAMRFLIPITMYLVLSFNYSMLNLPFQLDFNGWKLGYGAGFMTFAAATWCGMVVLGLIIECALCLVGQQFIGFFLIVLIIANVSTVVLPTALQPHFYRYGYALPFFHLKSIYTCIIFNTGKHVLILYHFGILWVWFLILGLTFPIWIILERKRLTPAAKVAAKK</sequence>
<feature type="transmembrane region" description="Helical" evidence="2">
    <location>
        <begin position="347"/>
        <end position="370"/>
    </location>
</feature>
<organism evidence="5 6">
    <name type="scientific">Tilletia caries</name>
    <name type="common">wheat bunt fungus</name>
    <dbReference type="NCBI Taxonomy" id="13290"/>
    <lineage>
        <taxon>Eukaryota</taxon>
        <taxon>Fungi</taxon>
        <taxon>Dikarya</taxon>
        <taxon>Basidiomycota</taxon>
        <taxon>Ustilaginomycotina</taxon>
        <taxon>Exobasidiomycetes</taxon>
        <taxon>Tilletiales</taxon>
        <taxon>Tilletiaceae</taxon>
        <taxon>Tilletia</taxon>
    </lineage>
</organism>
<keyword evidence="2" id="KW-0812">Transmembrane</keyword>
<keyword evidence="2" id="KW-0472">Membrane</keyword>
<dbReference type="PANTHER" id="PTHR34814">
    <property type="entry name" value="NITROSOGUANIDINE RESISTANCE PROTEIN SNG1"/>
    <property type="match status" value="1"/>
</dbReference>
<evidence type="ECO:0000313" key="6">
    <source>
        <dbReference type="Proteomes" id="UP000077671"/>
    </source>
</evidence>
<proteinExistence type="predicted"/>
<protein>
    <recommendedName>
        <fullName evidence="3">DUF3533 domain-containing protein</fullName>
    </recommendedName>
</protein>
<gene>
    <name evidence="5" type="ORF">A4X03_0g2452</name>
    <name evidence="4" type="ORF">JKIAZH3_G3529</name>
</gene>
<dbReference type="PANTHER" id="PTHR34814:SF1">
    <property type="entry name" value="NITROSOGUANIDINE RESISTANCE PROTEIN SNG1"/>
    <property type="match status" value="1"/>
</dbReference>
<dbReference type="EMBL" id="CAJHJG010004514">
    <property type="protein sequence ID" value="CAD6941681.1"/>
    <property type="molecule type" value="Genomic_DNA"/>
</dbReference>
<reference evidence="5" key="1">
    <citation type="submission" date="2016-04" db="EMBL/GenBank/DDBJ databases">
        <authorList>
            <person name="Nguyen H.D."/>
            <person name="Kesanakurti P."/>
            <person name="Cullis J."/>
            <person name="Levesque C.A."/>
            <person name="Hambleton S."/>
        </authorList>
    </citation>
    <scope>NUCLEOTIDE SEQUENCE</scope>
    <source>
        <strain evidence="5">DAOMC 238032</strain>
    </source>
</reference>
<feature type="transmembrane region" description="Helical" evidence="2">
    <location>
        <begin position="276"/>
        <end position="297"/>
    </location>
</feature>
<reference evidence="5" key="2">
    <citation type="journal article" date="2019" name="IMA Fungus">
        <title>Genome sequencing and comparison of five Tilletia species to identify candidate genes for the detection of regulated species infecting wheat.</title>
        <authorList>
            <person name="Nguyen H.D.T."/>
            <person name="Sultana T."/>
            <person name="Kesanakurti P."/>
            <person name="Hambleton S."/>
        </authorList>
    </citation>
    <scope>NUCLEOTIDE SEQUENCE</scope>
    <source>
        <strain evidence="5">DAOMC 238032</strain>
    </source>
</reference>
<feature type="transmembrane region" description="Helical" evidence="2">
    <location>
        <begin position="74"/>
        <end position="94"/>
    </location>
</feature>
<feature type="transmembrane region" description="Helical" evidence="2">
    <location>
        <begin position="382"/>
        <end position="404"/>
    </location>
</feature>
<keyword evidence="7" id="KW-1185">Reference proteome</keyword>
<dbReference type="GO" id="GO:0016020">
    <property type="term" value="C:membrane"/>
    <property type="evidence" value="ECO:0007669"/>
    <property type="project" value="TreeGrafter"/>
</dbReference>
<feature type="transmembrane region" description="Helical" evidence="2">
    <location>
        <begin position="437"/>
        <end position="461"/>
    </location>
</feature>
<dbReference type="Pfam" id="PF12051">
    <property type="entry name" value="DUF3533"/>
    <property type="match status" value="1"/>
</dbReference>
<dbReference type="Proteomes" id="UP000077671">
    <property type="component" value="Unassembled WGS sequence"/>
</dbReference>
<evidence type="ECO:0000313" key="4">
    <source>
        <dbReference type="EMBL" id="CAD6941681.1"/>
    </source>
</evidence>
<evidence type="ECO:0000256" key="2">
    <source>
        <dbReference type="SAM" id="Phobius"/>
    </source>
</evidence>
<dbReference type="AlphaFoldDB" id="A0A177UHT0"/>
<feature type="region of interest" description="Disordered" evidence="1">
    <location>
        <begin position="1"/>
        <end position="50"/>
    </location>
</feature>
<evidence type="ECO:0000313" key="5">
    <source>
        <dbReference type="EMBL" id="KAE8262439.1"/>
    </source>
</evidence>
<feature type="transmembrane region" description="Helical" evidence="2">
    <location>
        <begin position="309"/>
        <end position="327"/>
    </location>
</feature>
<dbReference type="InterPro" id="IPR022703">
    <property type="entry name" value="DUF3533"/>
</dbReference>
<keyword evidence="2" id="KW-1133">Transmembrane helix</keyword>
<dbReference type="Proteomes" id="UP000836402">
    <property type="component" value="Unassembled WGS sequence"/>
</dbReference>
<feature type="compositionally biased region" description="Basic and acidic residues" evidence="1">
    <location>
        <begin position="1"/>
        <end position="25"/>
    </location>
</feature>
<evidence type="ECO:0000259" key="3">
    <source>
        <dbReference type="Pfam" id="PF12051"/>
    </source>
</evidence>
<reference evidence="4" key="3">
    <citation type="submission" date="2020-10" db="EMBL/GenBank/DDBJ databases">
        <authorList>
            <person name="Sedaghatjoo S."/>
        </authorList>
    </citation>
    <scope>NUCLEOTIDE SEQUENCE</scope>
    <source>
        <strain evidence="4">AZH3</strain>
    </source>
</reference>
<comment type="caution">
    <text evidence="5">The sequence shown here is derived from an EMBL/GenBank/DDBJ whole genome shotgun (WGS) entry which is preliminary data.</text>
</comment>
<accession>A0A177UHT0</accession>